<reference evidence="2 3" key="1">
    <citation type="journal article" date="2021" name="Cell Host Microbe">
        <title>in vivo commensal control of Clostridioides difficile virulence.</title>
        <authorList>
            <person name="Girinathan B.P."/>
            <person name="Dibenedetto N."/>
            <person name="Worley J.N."/>
            <person name="Peltier J."/>
            <person name="Arrieta-Ortiz M.L."/>
            <person name="Rupa Christinal Immanuel S."/>
            <person name="Lavin R."/>
            <person name="Delaney M.L."/>
            <person name="Cummins C."/>
            <person name="Hoffmann M."/>
            <person name="Luo Y."/>
            <person name="Gonzalez-Escalona N."/>
            <person name="Allard M."/>
            <person name="Onderdonk A.B."/>
            <person name="Gerber G.K."/>
            <person name="Sonenshein A.L."/>
            <person name="Baliga N."/>
            <person name="Dupuy B."/>
            <person name="Bry L."/>
        </authorList>
    </citation>
    <scope>NUCLEOTIDE SEQUENCE [LARGE SCALE GENOMIC DNA]</scope>
    <source>
        <strain evidence="2 3">DSM 599</strain>
    </source>
</reference>
<feature type="transmembrane region" description="Helical" evidence="1">
    <location>
        <begin position="21"/>
        <end position="39"/>
    </location>
</feature>
<evidence type="ECO:0000313" key="2">
    <source>
        <dbReference type="EMBL" id="MBY0755390.1"/>
    </source>
</evidence>
<evidence type="ECO:0000313" key="3">
    <source>
        <dbReference type="Proteomes" id="UP001299068"/>
    </source>
</evidence>
<comment type="caution">
    <text evidence="2">The sequence shown here is derived from an EMBL/GenBank/DDBJ whole genome shotgun (WGS) entry which is preliminary data.</text>
</comment>
<sequence>MYKGEEVTKTLAGHNFGTIDIIFILAIIFIICFIGYKIYKLKKINMK</sequence>
<keyword evidence="1" id="KW-0472">Membrane</keyword>
<organism evidence="2 3">
    <name type="scientific">Clostridium sardiniense</name>
    <name type="common">Clostridium absonum</name>
    <dbReference type="NCBI Taxonomy" id="29369"/>
    <lineage>
        <taxon>Bacteria</taxon>
        <taxon>Bacillati</taxon>
        <taxon>Bacillota</taxon>
        <taxon>Clostridia</taxon>
        <taxon>Eubacteriales</taxon>
        <taxon>Clostridiaceae</taxon>
        <taxon>Clostridium</taxon>
    </lineage>
</organism>
<dbReference type="EMBL" id="JAIKTU010000005">
    <property type="protein sequence ID" value="MBY0755390.1"/>
    <property type="molecule type" value="Genomic_DNA"/>
</dbReference>
<dbReference type="Proteomes" id="UP001299068">
    <property type="component" value="Unassembled WGS sequence"/>
</dbReference>
<dbReference type="RefSeq" id="WP_221860631.1">
    <property type="nucleotide sequence ID" value="NZ_JAIKTU010000005.1"/>
</dbReference>
<proteinExistence type="predicted"/>
<evidence type="ECO:0000256" key="1">
    <source>
        <dbReference type="SAM" id="Phobius"/>
    </source>
</evidence>
<protein>
    <submittedName>
        <fullName evidence="2">Uncharacterized protein</fullName>
    </submittedName>
</protein>
<keyword evidence="3" id="KW-1185">Reference proteome</keyword>
<keyword evidence="1" id="KW-0812">Transmembrane</keyword>
<name>A0ABS7KX74_CLOSR</name>
<keyword evidence="1" id="KW-1133">Transmembrane helix</keyword>
<gene>
    <name evidence="2" type="ORF">K5V21_07960</name>
</gene>
<accession>A0ABS7KX74</accession>